<organism evidence="1 2">
    <name type="scientific">Streptomyces apricus</name>
    <dbReference type="NCBI Taxonomy" id="1828112"/>
    <lineage>
        <taxon>Bacteria</taxon>
        <taxon>Bacillati</taxon>
        <taxon>Actinomycetota</taxon>
        <taxon>Actinomycetes</taxon>
        <taxon>Kitasatosporales</taxon>
        <taxon>Streptomycetaceae</taxon>
        <taxon>Streptomyces</taxon>
    </lineage>
</organism>
<dbReference type="SUPFAM" id="SSF56024">
    <property type="entry name" value="Phospholipase D/nuclease"/>
    <property type="match status" value="1"/>
</dbReference>
<dbReference type="EMBL" id="VDFC01000075">
    <property type="protein sequence ID" value="KAA0922148.1"/>
    <property type="molecule type" value="Genomic_DNA"/>
</dbReference>
<accession>A0A5A9ZXA1</accession>
<sequence length="300" mass="33397">MTEPGHIWRQIEELMAGAHGQVTLVAPFIKREVLAATLFALPATVEDIECITRWVPEEVAAGVSDPEIIELAEEDKRLRIALCPSLHAKLYLTGERCLIGSANLTGKATGRVPNANIEILVEAPAAHPEVVRVLTEIEARAVEATPHMADLVRRQADLLKEHRPAASDQPREETLQGWYPVTRRPEAIYPYYCGRAQFGRSVEAAILRDLALIGMPAGLSETEFSDVIEGRLREIPALQALVAGNRLSNVELQHALQEQTGMTDEQARRTTETIAAWLRHFGRFYTDVGTWEIRHGQELH</sequence>
<comment type="caution">
    <text evidence="1">The sequence shown here is derived from an EMBL/GenBank/DDBJ whole genome shotgun (WGS) entry which is preliminary data.</text>
</comment>
<dbReference type="InterPro" id="IPR059166">
    <property type="entry name" value="PLD-like_cat"/>
</dbReference>
<dbReference type="AlphaFoldDB" id="A0A5A9ZXA1"/>
<dbReference type="OrthoDB" id="4752397at2"/>
<name>A0A5A9ZXA1_9ACTN</name>
<keyword evidence="2" id="KW-1185">Reference proteome</keyword>
<dbReference type="CDD" id="cd09176">
    <property type="entry name" value="PLDc_unchar6"/>
    <property type="match status" value="1"/>
</dbReference>
<dbReference type="Proteomes" id="UP000324965">
    <property type="component" value="Unassembled WGS sequence"/>
</dbReference>
<reference evidence="1 2" key="1">
    <citation type="submission" date="2019-05" db="EMBL/GenBank/DDBJ databases">
        <authorList>
            <person name="Hariharan J."/>
            <person name="Choudoir M.J."/>
            <person name="Diebold P."/>
            <person name="Panke-Buisse K."/>
            <person name="Buckley D.H."/>
        </authorList>
    </citation>
    <scope>NUCLEOTIDE SEQUENCE [LARGE SCALE GENOMIC DNA]</scope>
    <source>
        <strain evidence="1 2">SUN51</strain>
    </source>
</reference>
<proteinExistence type="predicted"/>
<evidence type="ECO:0008006" key="3">
    <source>
        <dbReference type="Google" id="ProtNLM"/>
    </source>
</evidence>
<dbReference type="Gene3D" id="3.30.870.10">
    <property type="entry name" value="Endonuclease Chain A"/>
    <property type="match status" value="1"/>
</dbReference>
<protein>
    <recommendedName>
        <fullName evidence="3">PLD phosphodiesterase domain-containing protein</fullName>
    </recommendedName>
</protein>
<evidence type="ECO:0000313" key="1">
    <source>
        <dbReference type="EMBL" id="KAA0922148.1"/>
    </source>
</evidence>
<dbReference type="RefSeq" id="WP_149515208.1">
    <property type="nucleotide sequence ID" value="NZ_VDFC01000075.1"/>
</dbReference>
<evidence type="ECO:0000313" key="2">
    <source>
        <dbReference type="Proteomes" id="UP000324965"/>
    </source>
</evidence>
<gene>
    <name evidence="1" type="ORF">FGF04_33775</name>
</gene>